<keyword evidence="5 9" id="KW-0653">Protein transport</keyword>
<evidence type="ECO:0000256" key="9">
    <source>
        <dbReference type="HAMAP-Rule" id="MF_00236"/>
    </source>
</evidence>
<proteinExistence type="inferred from homology"/>
<keyword evidence="13" id="KW-1185">Reference proteome</keyword>
<keyword evidence="7 9" id="KW-0811">Translocation</keyword>
<dbReference type="OrthoDB" id="7066617at2"/>
<accession>A0A242NK66</accession>
<evidence type="ECO:0000256" key="4">
    <source>
        <dbReference type="ARBA" id="ARBA00022692"/>
    </source>
</evidence>
<dbReference type="PANTHER" id="PTHR42982:SF1">
    <property type="entry name" value="SEC-INDEPENDENT PROTEIN TRANSLOCASE PROTEIN TATA"/>
    <property type="match status" value="1"/>
</dbReference>
<reference evidence="13 14" key="1">
    <citation type="submission" date="2017-03" db="EMBL/GenBank/DDBJ databases">
        <title>Comparative genomics of honeybee gut symbionts reveal geographically distinct and subgroup specific antibiotic resistance.</title>
        <authorList>
            <person name="Ludvigsen J."/>
            <person name="Porcellato D."/>
            <person name="Labee-Lund T.M."/>
            <person name="Amdam G.V."/>
            <person name="Rudi K."/>
        </authorList>
    </citation>
    <scope>NUCLEOTIDE SEQUENCE [LARGE SCALE GENOMIC DNA]</scope>
    <source>
        <strain evidence="10 14">A-7-12</strain>
        <strain evidence="11 13">A-9-12</strain>
    </source>
</reference>
<dbReference type="HAMAP" id="MF_00236">
    <property type="entry name" value="TatA_E"/>
    <property type="match status" value="1"/>
</dbReference>
<name>A0A242NK66_9GAMM</name>
<gene>
    <name evidence="10" type="primary">tatE</name>
    <name evidence="9 12" type="synonym">tatA</name>
    <name evidence="11" type="ORF">B6C91_03290</name>
    <name evidence="10" type="ORF">B6D08_03115</name>
    <name evidence="12" type="ORF">FPQ15_03620</name>
</gene>
<evidence type="ECO:0000256" key="8">
    <source>
        <dbReference type="ARBA" id="ARBA00023136"/>
    </source>
</evidence>
<evidence type="ECO:0000313" key="14">
    <source>
        <dbReference type="Proteomes" id="UP000194977"/>
    </source>
</evidence>
<dbReference type="Proteomes" id="UP000194800">
    <property type="component" value="Unassembled WGS sequence"/>
</dbReference>
<evidence type="ECO:0000313" key="15">
    <source>
        <dbReference type="Proteomes" id="UP000319483"/>
    </source>
</evidence>
<evidence type="ECO:0000256" key="1">
    <source>
        <dbReference type="ARBA" id="ARBA00004162"/>
    </source>
</evidence>
<dbReference type="AlphaFoldDB" id="A0A242NK66"/>
<dbReference type="Pfam" id="PF02416">
    <property type="entry name" value="TatA_B_E"/>
    <property type="match status" value="1"/>
</dbReference>
<comment type="subunit">
    <text evidence="9">The Tat system comprises two distinct complexes: a TatABC complex, containing multiple copies of TatA, TatB and TatC subunits, and a separate TatA complex, containing only TatA subunits. Substrates initially bind to the TatABC complex, which probably triggers association of the separate TatA complex to form the active translocon.</text>
</comment>
<keyword evidence="3 9" id="KW-1003">Cell membrane</keyword>
<protein>
    <recommendedName>
        <fullName evidence="9">Sec-independent protein translocase protein TatA</fullName>
    </recommendedName>
</protein>
<dbReference type="GO" id="GO:0033281">
    <property type="term" value="C:TAT protein transport complex"/>
    <property type="evidence" value="ECO:0007669"/>
    <property type="project" value="UniProtKB-UniRule"/>
</dbReference>
<evidence type="ECO:0000313" key="10">
    <source>
        <dbReference type="EMBL" id="OTQ00832.1"/>
    </source>
</evidence>
<dbReference type="PANTHER" id="PTHR42982">
    <property type="entry name" value="SEC-INDEPENDENT PROTEIN TRANSLOCASE PROTEIN TATA"/>
    <property type="match status" value="1"/>
</dbReference>
<dbReference type="EMBL" id="NART01000009">
    <property type="protein sequence ID" value="OTQ11060.1"/>
    <property type="molecule type" value="Genomic_DNA"/>
</dbReference>
<dbReference type="EMBL" id="NARP01000006">
    <property type="protein sequence ID" value="OTQ00832.1"/>
    <property type="molecule type" value="Genomic_DNA"/>
</dbReference>
<dbReference type="GO" id="GO:0008320">
    <property type="term" value="F:protein transmembrane transporter activity"/>
    <property type="evidence" value="ECO:0007669"/>
    <property type="project" value="UniProtKB-UniRule"/>
</dbReference>
<evidence type="ECO:0000256" key="3">
    <source>
        <dbReference type="ARBA" id="ARBA00022475"/>
    </source>
</evidence>
<reference evidence="12 15" key="2">
    <citation type="submission" date="2019-07" db="EMBL/GenBank/DDBJ databases">
        <title>Gilliamella genomes.</title>
        <authorList>
            <person name="Zheng H."/>
        </authorList>
    </citation>
    <scope>NUCLEOTIDE SEQUENCE [LARGE SCALE GENOMIC DNA]</scope>
    <source>
        <strain evidence="12 15">W8127</strain>
    </source>
</reference>
<comment type="subcellular location">
    <subcellularLocation>
        <location evidence="1 9">Cell membrane</location>
        <topology evidence="1 9">Single-pass membrane protein</topology>
    </subcellularLocation>
</comment>
<dbReference type="Gene3D" id="1.20.5.3310">
    <property type="match status" value="1"/>
</dbReference>
<dbReference type="Proteomes" id="UP000319483">
    <property type="component" value="Unassembled WGS sequence"/>
</dbReference>
<evidence type="ECO:0000256" key="5">
    <source>
        <dbReference type="ARBA" id="ARBA00022927"/>
    </source>
</evidence>
<organism evidence="10 14">
    <name type="scientific">Gilliamella apicola</name>
    <dbReference type="NCBI Taxonomy" id="1196095"/>
    <lineage>
        <taxon>Bacteria</taxon>
        <taxon>Pseudomonadati</taxon>
        <taxon>Pseudomonadota</taxon>
        <taxon>Gammaproteobacteria</taxon>
        <taxon>Orbales</taxon>
        <taxon>Orbaceae</taxon>
        <taxon>Gilliamella</taxon>
    </lineage>
</organism>
<evidence type="ECO:0000256" key="6">
    <source>
        <dbReference type="ARBA" id="ARBA00022989"/>
    </source>
</evidence>
<evidence type="ECO:0000313" key="13">
    <source>
        <dbReference type="Proteomes" id="UP000194800"/>
    </source>
</evidence>
<dbReference type="NCBIfam" id="TIGR01411">
    <property type="entry name" value="tatAE"/>
    <property type="match status" value="1"/>
</dbReference>
<dbReference type="InterPro" id="IPR006312">
    <property type="entry name" value="TatA/E"/>
</dbReference>
<evidence type="ECO:0000313" key="12">
    <source>
        <dbReference type="EMBL" id="TSK04082.1"/>
    </source>
</evidence>
<dbReference type="InterPro" id="IPR003369">
    <property type="entry name" value="TatA/B/E"/>
</dbReference>
<dbReference type="EMBL" id="VMHM01000004">
    <property type="protein sequence ID" value="TSK04082.1"/>
    <property type="molecule type" value="Genomic_DNA"/>
</dbReference>
<keyword evidence="2 9" id="KW-0813">Transport</keyword>
<evidence type="ECO:0000256" key="7">
    <source>
        <dbReference type="ARBA" id="ARBA00023010"/>
    </source>
</evidence>
<comment type="similarity">
    <text evidence="9">Belongs to the TatA/E family.</text>
</comment>
<evidence type="ECO:0000313" key="11">
    <source>
        <dbReference type="EMBL" id="OTQ11060.1"/>
    </source>
</evidence>
<comment type="caution">
    <text evidence="10">The sequence shown here is derived from an EMBL/GenBank/DDBJ whole genome shotgun (WGS) entry which is preliminary data.</text>
</comment>
<sequence length="55" mass="6212">MMSFSIPHLLVFLAVVVLLFGTKKLRNLGSDLGFALKSFKKAMNDDEIELKKDNK</sequence>
<keyword evidence="6 9" id="KW-1133">Transmembrane helix</keyword>
<dbReference type="Proteomes" id="UP000194977">
    <property type="component" value="Unassembled WGS sequence"/>
</dbReference>
<evidence type="ECO:0000256" key="2">
    <source>
        <dbReference type="ARBA" id="ARBA00022448"/>
    </source>
</evidence>
<keyword evidence="8 9" id="KW-0472">Membrane</keyword>
<comment type="function">
    <text evidence="9">Part of the twin-arginine translocation (Tat) system that transports large folded proteins containing a characteristic twin-arginine motif in their signal peptide across membranes. TatA could form the protein-conducting channel of the Tat system.</text>
</comment>
<dbReference type="GO" id="GO:0043953">
    <property type="term" value="P:protein transport by the Tat complex"/>
    <property type="evidence" value="ECO:0007669"/>
    <property type="project" value="UniProtKB-UniRule"/>
</dbReference>
<keyword evidence="4 9" id="KW-0812">Transmembrane</keyword>